<feature type="domain" description="Peptidase M4" evidence="14">
    <location>
        <begin position="226"/>
        <end position="368"/>
    </location>
</feature>
<feature type="signal peptide" evidence="13">
    <location>
        <begin position="1"/>
        <end position="23"/>
    </location>
</feature>
<dbReference type="Pfam" id="PF01447">
    <property type="entry name" value="Peptidase_M4"/>
    <property type="match status" value="1"/>
</dbReference>
<evidence type="ECO:0000256" key="7">
    <source>
        <dbReference type="ARBA" id="ARBA00022729"/>
    </source>
</evidence>
<dbReference type="AlphaFoldDB" id="A0A1V0UY65"/>
<accession>A0A1V0UY65</accession>
<evidence type="ECO:0000259" key="15">
    <source>
        <dbReference type="Pfam" id="PF02868"/>
    </source>
</evidence>
<dbReference type="Gene3D" id="3.10.450.40">
    <property type="match status" value="1"/>
</dbReference>
<gene>
    <name evidence="17" type="ORF">B7C51_23310</name>
</gene>
<comment type="function">
    <text evidence="13">Extracellular zinc metalloprotease.</text>
</comment>
<dbReference type="EMBL" id="CP020557">
    <property type="protein sequence ID" value="ARF70142.1"/>
    <property type="molecule type" value="Genomic_DNA"/>
</dbReference>
<feature type="domain" description="FTP" evidence="16">
    <location>
        <begin position="78"/>
        <end position="129"/>
    </location>
</feature>
<evidence type="ECO:0000256" key="3">
    <source>
        <dbReference type="ARBA" id="ARBA00009388"/>
    </source>
</evidence>
<evidence type="ECO:0000256" key="10">
    <source>
        <dbReference type="ARBA" id="ARBA00022837"/>
    </source>
</evidence>
<evidence type="ECO:0000313" key="17">
    <source>
        <dbReference type="EMBL" id="ARF70142.1"/>
    </source>
</evidence>
<keyword evidence="6" id="KW-0479">Metal-binding</keyword>
<dbReference type="FunFam" id="1.10.390.10:FF:000012">
    <property type="entry name" value="Thermolysin"/>
    <property type="match status" value="1"/>
</dbReference>
<keyword evidence="4 13" id="KW-0964">Secreted</keyword>
<proteinExistence type="inferred from homology"/>
<dbReference type="GO" id="GO:0004222">
    <property type="term" value="F:metalloendopeptidase activity"/>
    <property type="evidence" value="ECO:0007669"/>
    <property type="project" value="UniProtKB-UniRule"/>
</dbReference>
<keyword evidence="11 13" id="KW-0482">Metalloprotease</keyword>
<keyword evidence="9 13" id="KW-0862">Zinc</keyword>
<feature type="active site" description="Proton donor" evidence="12">
    <location>
        <position position="444"/>
    </location>
</feature>
<dbReference type="GO" id="GO:0005576">
    <property type="term" value="C:extracellular region"/>
    <property type="evidence" value="ECO:0007669"/>
    <property type="project" value="UniProtKB-SubCell"/>
</dbReference>
<evidence type="ECO:0000259" key="16">
    <source>
        <dbReference type="Pfam" id="PF07504"/>
    </source>
</evidence>
<dbReference type="InterPro" id="IPR050728">
    <property type="entry name" value="Zinc_Metalloprotease_M4"/>
</dbReference>
<dbReference type="SUPFAM" id="SSF55486">
    <property type="entry name" value="Metalloproteases ('zincins'), catalytic domain"/>
    <property type="match status" value="1"/>
</dbReference>
<evidence type="ECO:0000259" key="14">
    <source>
        <dbReference type="Pfam" id="PF01447"/>
    </source>
</evidence>
<keyword evidence="7 13" id="KW-0732">Signal</keyword>
<dbReference type="GO" id="GO:0046872">
    <property type="term" value="F:metal ion binding"/>
    <property type="evidence" value="ECO:0007669"/>
    <property type="project" value="UniProtKB-UniRule"/>
</dbReference>
<feature type="chain" id="PRO_5039751475" description="Neutral metalloproteinase" evidence="13">
    <location>
        <begin position="24"/>
        <end position="529"/>
    </location>
</feature>
<evidence type="ECO:0000313" key="18">
    <source>
        <dbReference type="Proteomes" id="UP000192727"/>
    </source>
</evidence>
<dbReference type="Pfam" id="PF02868">
    <property type="entry name" value="Peptidase_M4_C"/>
    <property type="match status" value="1"/>
</dbReference>
<keyword evidence="10" id="KW-0106">Calcium</keyword>
<dbReference type="Gene3D" id="3.10.450.490">
    <property type="match status" value="1"/>
</dbReference>
<protein>
    <recommendedName>
        <fullName evidence="13">Neutral metalloproteinase</fullName>
        <ecNumber evidence="13">3.4.24.-</ecNumber>
    </recommendedName>
</protein>
<dbReference type="GO" id="GO:0006508">
    <property type="term" value="P:proteolysis"/>
    <property type="evidence" value="ECO:0007669"/>
    <property type="project" value="UniProtKB-KW"/>
</dbReference>
<evidence type="ECO:0000256" key="13">
    <source>
        <dbReference type="RuleBase" id="RU366073"/>
    </source>
</evidence>
<evidence type="ECO:0000256" key="12">
    <source>
        <dbReference type="PIRSR" id="PIRSR623612-1"/>
    </source>
</evidence>
<evidence type="ECO:0000256" key="6">
    <source>
        <dbReference type="ARBA" id="ARBA00022723"/>
    </source>
</evidence>
<evidence type="ECO:0000256" key="5">
    <source>
        <dbReference type="ARBA" id="ARBA00022670"/>
    </source>
</evidence>
<comment type="similarity">
    <text evidence="3 13">Belongs to the peptidase M4 family.</text>
</comment>
<comment type="cofactor">
    <cofactor evidence="1 13">
        <name>Zn(2+)</name>
        <dbReference type="ChEBI" id="CHEBI:29105"/>
    </cofactor>
</comment>
<dbReference type="InterPro" id="IPR027268">
    <property type="entry name" value="Peptidase_M4/M1_CTD_sf"/>
</dbReference>
<dbReference type="PANTHER" id="PTHR33794:SF3">
    <property type="entry name" value="NEUTRAL PROTEASE B"/>
    <property type="match status" value="1"/>
</dbReference>
<evidence type="ECO:0000256" key="2">
    <source>
        <dbReference type="ARBA" id="ARBA00004613"/>
    </source>
</evidence>
<evidence type="ECO:0000256" key="9">
    <source>
        <dbReference type="ARBA" id="ARBA00022833"/>
    </source>
</evidence>
<dbReference type="InterPro" id="IPR001570">
    <property type="entry name" value="Peptidase_M4_C_domain"/>
</dbReference>
<dbReference type="InterPro" id="IPR011096">
    <property type="entry name" value="FTP_domain"/>
</dbReference>
<dbReference type="InterPro" id="IPR023612">
    <property type="entry name" value="Peptidase_M4"/>
</dbReference>
<evidence type="ECO:0000256" key="8">
    <source>
        <dbReference type="ARBA" id="ARBA00022801"/>
    </source>
</evidence>
<keyword evidence="5 13" id="KW-0645">Protease</keyword>
<organism evidence="17 18">
    <name type="scientific">Paenibacillus larvae subsp. pulvifaciens</name>
    <dbReference type="NCBI Taxonomy" id="1477"/>
    <lineage>
        <taxon>Bacteria</taxon>
        <taxon>Bacillati</taxon>
        <taxon>Bacillota</taxon>
        <taxon>Bacilli</taxon>
        <taxon>Bacillales</taxon>
        <taxon>Paenibacillaceae</taxon>
        <taxon>Paenibacillus</taxon>
    </lineage>
</organism>
<reference evidence="17 18" key="1">
    <citation type="submission" date="2017-03" db="EMBL/GenBank/DDBJ databases">
        <title>Paenibacillus larvae genome sequencing.</title>
        <authorList>
            <person name="Dingman D.W."/>
        </authorList>
    </citation>
    <scope>NUCLEOTIDE SEQUENCE [LARGE SCALE GENOMIC DNA]</scope>
    <source>
        <strain evidence="17 18">SAG 10367</strain>
    </source>
</reference>
<evidence type="ECO:0000256" key="11">
    <source>
        <dbReference type="ARBA" id="ARBA00023049"/>
    </source>
</evidence>
<name>A0A1V0UY65_9BACL</name>
<keyword evidence="8 13" id="KW-0378">Hydrolase</keyword>
<evidence type="ECO:0000256" key="1">
    <source>
        <dbReference type="ARBA" id="ARBA00001947"/>
    </source>
</evidence>
<dbReference type="Gene3D" id="3.10.170.10">
    <property type="match status" value="1"/>
</dbReference>
<dbReference type="EC" id="3.4.24.-" evidence="13"/>
<dbReference type="RefSeq" id="WP_083041375.1">
    <property type="nucleotide sequence ID" value="NZ_CP020557.1"/>
</dbReference>
<dbReference type="PRINTS" id="PR00730">
    <property type="entry name" value="THERMOLYSIN"/>
</dbReference>
<dbReference type="Proteomes" id="UP000192727">
    <property type="component" value="Chromosome"/>
</dbReference>
<sequence>MKKTLVTILAGAFLVGTSLSAGAAGVAGAEDPNRELAPKTIVGENWNPPSGASEEEAIWKYLSNKEEKLDISKEEIKDQLKIVKKEKDSKSGTSHYKLKQYIKGIPVYGADQTVHFNKEGEITSLIGSVLPSDYQNLLPSGTKPQISPTEAIQAAEKDAEKQIGKLGKPEAAPKADLNVYLDKGKAFLVYVTEVNVLEPQALRTRYFINAQDGSIVSKYSLLDHATGTGTGVLGDKKSFITTKSGSTFQLSDTTRGNGIKTYSASNRYTLPGLLLTNTNNDNWTDGAAVDAHTYAETVYDFYKNKFNRNSLDGKGLQIKSTVHYGVKYNNAFWNGQQIVFGDGDGKTFIPFSGDLDVVGHELTHGVTEHTANLEYENESGALNESISDIIGNAIKGKGWLIGEDVYTPNIPEDALRSLEDPTLYGQPDHYSNRYKGPSDNGGVHTNSGINNKAYYLLAQGGTHKGITIDGIGRDNAVNIYYHALVYYLTPNSNFSAMRAAAIQSATDLFGADSSEVDSVNKAYDAVGVK</sequence>
<feature type="domain" description="Peptidase M4 C-terminal" evidence="15">
    <location>
        <begin position="371"/>
        <end position="528"/>
    </location>
</feature>
<comment type="subcellular location">
    <subcellularLocation>
        <location evidence="2 13">Secreted</location>
    </subcellularLocation>
</comment>
<evidence type="ECO:0000256" key="4">
    <source>
        <dbReference type="ARBA" id="ARBA00022525"/>
    </source>
</evidence>
<dbReference type="CDD" id="cd09597">
    <property type="entry name" value="M4_TLP"/>
    <property type="match status" value="1"/>
</dbReference>
<dbReference type="Gene3D" id="1.10.390.10">
    <property type="entry name" value="Neutral Protease Domain 2"/>
    <property type="match status" value="1"/>
</dbReference>
<dbReference type="PANTHER" id="PTHR33794">
    <property type="entry name" value="BACILLOLYSIN"/>
    <property type="match status" value="1"/>
</dbReference>
<dbReference type="Pfam" id="PF07504">
    <property type="entry name" value="FTP"/>
    <property type="match status" value="1"/>
</dbReference>
<feature type="active site" evidence="12">
    <location>
        <position position="361"/>
    </location>
</feature>
<dbReference type="InterPro" id="IPR013856">
    <property type="entry name" value="Peptidase_M4_domain"/>
</dbReference>